<dbReference type="Pfam" id="PF13456">
    <property type="entry name" value="RVT_3"/>
    <property type="match status" value="1"/>
</dbReference>
<organism evidence="2 4">
    <name type="scientific">Nicotiana attenuata</name>
    <name type="common">Coyote tobacco</name>
    <dbReference type="NCBI Taxonomy" id="49451"/>
    <lineage>
        <taxon>Eukaryota</taxon>
        <taxon>Viridiplantae</taxon>
        <taxon>Streptophyta</taxon>
        <taxon>Embryophyta</taxon>
        <taxon>Tracheophyta</taxon>
        <taxon>Spermatophyta</taxon>
        <taxon>Magnoliopsida</taxon>
        <taxon>eudicotyledons</taxon>
        <taxon>Gunneridae</taxon>
        <taxon>Pentapetalae</taxon>
        <taxon>asterids</taxon>
        <taxon>lamiids</taxon>
        <taxon>Solanales</taxon>
        <taxon>Solanaceae</taxon>
        <taxon>Nicotianoideae</taxon>
        <taxon>Nicotianeae</taxon>
        <taxon>Nicotiana</taxon>
    </lineage>
</organism>
<dbReference type="GO" id="GO:0003676">
    <property type="term" value="F:nucleic acid binding"/>
    <property type="evidence" value="ECO:0007669"/>
    <property type="project" value="InterPro"/>
</dbReference>
<dbReference type="EMBL" id="MJEQ01000011">
    <property type="protein sequence ID" value="OIT40631.1"/>
    <property type="molecule type" value="Genomic_DNA"/>
</dbReference>
<gene>
    <name evidence="2" type="ORF">A4A49_57377</name>
    <name evidence="3" type="ORF">A4A49_58104</name>
</gene>
<accession>A0A1J6IW01</accession>
<dbReference type="PANTHER" id="PTHR47723">
    <property type="entry name" value="OS05G0353850 PROTEIN"/>
    <property type="match status" value="1"/>
</dbReference>
<dbReference type="PANTHER" id="PTHR47723:SF23">
    <property type="entry name" value="REVERSE TRANSCRIPTASE-LIKE PROTEIN"/>
    <property type="match status" value="1"/>
</dbReference>
<dbReference type="InterPro" id="IPR044730">
    <property type="entry name" value="RNase_H-like_dom_plant"/>
</dbReference>
<dbReference type="CDD" id="cd06222">
    <property type="entry name" value="RNase_H_like"/>
    <property type="match status" value="1"/>
</dbReference>
<proteinExistence type="predicted"/>
<dbReference type="EMBL" id="MJEQ01024087">
    <property type="protein sequence ID" value="OIT08958.1"/>
    <property type="molecule type" value="Genomic_DNA"/>
</dbReference>
<dbReference type="Gene3D" id="3.30.420.10">
    <property type="entry name" value="Ribonuclease H-like superfamily/Ribonuclease H"/>
    <property type="match status" value="1"/>
</dbReference>
<evidence type="ECO:0000313" key="4">
    <source>
        <dbReference type="Proteomes" id="UP000187609"/>
    </source>
</evidence>
<feature type="non-terminal residue" evidence="2">
    <location>
        <position position="1"/>
    </location>
</feature>
<evidence type="ECO:0000259" key="1">
    <source>
        <dbReference type="Pfam" id="PF13456"/>
    </source>
</evidence>
<dbReference type="SMR" id="A0A1J6IW01"/>
<dbReference type="Gramene" id="OIT08958">
    <property type="protein sequence ID" value="OIT08958"/>
    <property type="gene ID" value="A4A49_57377"/>
</dbReference>
<feature type="domain" description="RNase H type-1" evidence="1">
    <location>
        <begin position="6"/>
        <end position="115"/>
    </location>
</feature>
<dbReference type="InterPro" id="IPR002156">
    <property type="entry name" value="RNaseH_domain"/>
</dbReference>
<comment type="caution">
    <text evidence="2">The sequence shown here is derived from an EMBL/GenBank/DDBJ whole genome shotgun (WGS) entry which is preliminary data.</text>
</comment>
<dbReference type="AlphaFoldDB" id="A0A1J6IW01"/>
<reference evidence="2 4" key="1">
    <citation type="submission" date="2016-11" db="EMBL/GenBank/DDBJ databases">
        <title>The genome of Nicotiana attenuata.</title>
        <authorList>
            <person name="Xu S."/>
            <person name="Brockmoeller T."/>
            <person name="Gaquerel E."/>
            <person name="Navarro A."/>
            <person name="Kuhl H."/>
            <person name="Gase K."/>
            <person name="Ling Z."/>
            <person name="Zhou W."/>
            <person name="Kreitzer C."/>
            <person name="Stanke M."/>
            <person name="Tang H."/>
            <person name="Lyons E."/>
            <person name="Pandey P."/>
            <person name="Pandey S.P."/>
            <person name="Timmermann B."/>
            <person name="Baldwin I.T."/>
        </authorList>
    </citation>
    <scope>NUCLEOTIDE SEQUENCE [LARGE SCALE GENOMIC DNA]</scope>
    <source>
        <strain evidence="4">cv. UT</strain>
        <strain evidence="2">UT</strain>
        <tissue evidence="2">Leaves</tissue>
    </source>
</reference>
<evidence type="ECO:0000313" key="3">
    <source>
        <dbReference type="EMBL" id="OIT40631.1"/>
    </source>
</evidence>
<name>A0A1J6IW01_NICAT</name>
<dbReference type="OMA" id="LMNRIPR"/>
<feature type="non-terminal residue" evidence="2">
    <location>
        <position position="140"/>
    </location>
</feature>
<keyword evidence="4" id="KW-1185">Reference proteome</keyword>
<dbReference type="InterPro" id="IPR036397">
    <property type="entry name" value="RNaseH_sf"/>
</dbReference>
<dbReference type="InterPro" id="IPR012337">
    <property type="entry name" value="RNaseH-like_sf"/>
</dbReference>
<dbReference type="InterPro" id="IPR053151">
    <property type="entry name" value="RNase_H-like"/>
</dbReference>
<dbReference type="GO" id="GO:0004523">
    <property type="term" value="F:RNA-DNA hybrid ribonuclease activity"/>
    <property type="evidence" value="ECO:0007669"/>
    <property type="project" value="InterPro"/>
</dbReference>
<dbReference type="SUPFAM" id="SSF53098">
    <property type="entry name" value="Ribonuclease H-like"/>
    <property type="match status" value="1"/>
</dbReference>
<evidence type="ECO:0000313" key="2">
    <source>
        <dbReference type="EMBL" id="OIT08958.1"/>
    </source>
</evidence>
<protein>
    <recommendedName>
        <fullName evidence="1">RNase H type-1 domain-containing protein</fullName>
    </recommendedName>
</protein>
<sequence>DGANGINANGIGGAIRNSRGEWILGFAQVIQKGSTISTELYALLKGLTLALQHHLMPIEVELDAKQIITLLQTDNFSHSNMINDCRYLLNQLNNPPVRHAYREQNMVADQLAKAAKLFVHMTDPYVYNVAPPFVNQALEA</sequence>
<dbReference type="Proteomes" id="UP000187609">
    <property type="component" value="Unassembled WGS sequence"/>
</dbReference>
<dbReference type="Gramene" id="OIT40631">
    <property type="protein sequence ID" value="OIT40631"/>
    <property type="gene ID" value="A4A49_58104"/>
</dbReference>